<sequence>MKVLIVCTFALIATVCADKSAPYPASGAKPNGPIFLLPVGKQAPAASPTKAPTHVYPYAPASPPSSPKAPEPTTANPQEVDIVTPNNTSPSQRQEVIDVGVYYILSPNGKLQKVEYFTAPQPESEIAQKLQEYNVNGQKAAPLKFKGVVSNFQYKDVEPITAPIFSYSNVPGPLVRILRRAD</sequence>
<gene>
    <name evidence="3" type="ORF">BEMITA_LOCUS8663</name>
</gene>
<name>A0A9P0ACT1_BEMTA</name>
<protein>
    <recommendedName>
        <fullName evidence="5">Cuticular protein</fullName>
    </recommendedName>
</protein>
<reference evidence="3" key="1">
    <citation type="submission" date="2021-12" db="EMBL/GenBank/DDBJ databases">
        <authorList>
            <person name="King R."/>
        </authorList>
    </citation>
    <scope>NUCLEOTIDE SEQUENCE</scope>
</reference>
<evidence type="ECO:0000256" key="1">
    <source>
        <dbReference type="SAM" id="MobiDB-lite"/>
    </source>
</evidence>
<evidence type="ECO:0008006" key="5">
    <source>
        <dbReference type="Google" id="ProtNLM"/>
    </source>
</evidence>
<dbReference type="Proteomes" id="UP001152759">
    <property type="component" value="Chromosome 5"/>
</dbReference>
<evidence type="ECO:0000313" key="3">
    <source>
        <dbReference type="EMBL" id="CAH0389885.1"/>
    </source>
</evidence>
<feature type="compositionally biased region" description="Pro residues" evidence="1">
    <location>
        <begin position="60"/>
        <end position="70"/>
    </location>
</feature>
<dbReference type="AlphaFoldDB" id="A0A9P0ACT1"/>
<evidence type="ECO:0000313" key="4">
    <source>
        <dbReference type="Proteomes" id="UP001152759"/>
    </source>
</evidence>
<organism evidence="3 4">
    <name type="scientific">Bemisia tabaci</name>
    <name type="common">Sweetpotato whitefly</name>
    <name type="synonym">Aleurodes tabaci</name>
    <dbReference type="NCBI Taxonomy" id="7038"/>
    <lineage>
        <taxon>Eukaryota</taxon>
        <taxon>Metazoa</taxon>
        <taxon>Ecdysozoa</taxon>
        <taxon>Arthropoda</taxon>
        <taxon>Hexapoda</taxon>
        <taxon>Insecta</taxon>
        <taxon>Pterygota</taxon>
        <taxon>Neoptera</taxon>
        <taxon>Paraneoptera</taxon>
        <taxon>Hemiptera</taxon>
        <taxon>Sternorrhyncha</taxon>
        <taxon>Aleyrodoidea</taxon>
        <taxon>Aleyrodidae</taxon>
        <taxon>Aleyrodinae</taxon>
        <taxon>Bemisia</taxon>
    </lineage>
</organism>
<dbReference type="KEGG" id="btab:109034511"/>
<keyword evidence="4" id="KW-1185">Reference proteome</keyword>
<keyword evidence="2" id="KW-0732">Signal</keyword>
<proteinExistence type="predicted"/>
<feature type="chain" id="PRO_5040211138" description="Cuticular protein" evidence="2">
    <location>
        <begin position="18"/>
        <end position="182"/>
    </location>
</feature>
<dbReference type="EMBL" id="OU963866">
    <property type="protein sequence ID" value="CAH0389885.1"/>
    <property type="molecule type" value="Genomic_DNA"/>
</dbReference>
<accession>A0A9P0ACT1</accession>
<feature type="signal peptide" evidence="2">
    <location>
        <begin position="1"/>
        <end position="17"/>
    </location>
</feature>
<evidence type="ECO:0000256" key="2">
    <source>
        <dbReference type="SAM" id="SignalP"/>
    </source>
</evidence>
<feature type="region of interest" description="Disordered" evidence="1">
    <location>
        <begin position="43"/>
        <end position="91"/>
    </location>
</feature>